<organism evidence="1 2">
    <name type="scientific">Treponema primitia (strain ATCC BAA-887 / DSM 12427 / ZAS-2)</name>
    <dbReference type="NCBI Taxonomy" id="545694"/>
    <lineage>
        <taxon>Bacteria</taxon>
        <taxon>Pseudomonadati</taxon>
        <taxon>Spirochaetota</taxon>
        <taxon>Spirochaetia</taxon>
        <taxon>Spirochaetales</taxon>
        <taxon>Treponemataceae</taxon>
        <taxon>Treponema</taxon>
    </lineage>
</organism>
<dbReference type="HOGENOM" id="CLU_3241065_0_0_12"/>
<dbReference type="Proteomes" id="UP000009223">
    <property type="component" value="Chromosome"/>
</dbReference>
<keyword evidence="2" id="KW-1185">Reference proteome</keyword>
<dbReference type="AlphaFoldDB" id="F5YI49"/>
<reference evidence="2" key="1">
    <citation type="submission" date="2009-12" db="EMBL/GenBank/DDBJ databases">
        <title>Complete sequence of Treponema primitia strain ZAS-2.</title>
        <authorList>
            <person name="Tetu S.G."/>
            <person name="Matson E."/>
            <person name="Ren Q."/>
            <person name="Seshadri R."/>
            <person name="Elbourne L."/>
            <person name="Hassan K.A."/>
            <person name="Durkin A."/>
            <person name="Radune D."/>
            <person name="Mohamoud Y."/>
            <person name="Shay R."/>
            <person name="Jin S."/>
            <person name="Zhang X."/>
            <person name="Lucey K."/>
            <person name="Ballor N.R."/>
            <person name="Ottesen E."/>
            <person name="Rosenthal R."/>
            <person name="Allen A."/>
            <person name="Leadbetter J.R."/>
            <person name="Paulsen I.T."/>
        </authorList>
    </citation>
    <scope>NUCLEOTIDE SEQUENCE [LARGE SCALE GENOMIC DNA]</scope>
    <source>
        <strain evidence="2">ATCC BAA-887 / DSM 12427 / ZAS-2</strain>
    </source>
</reference>
<proteinExistence type="predicted"/>
<name>F5YI49_TREPZ</name>
<dbReference type="STRING" id="545694.TREPR_0951"/>
<accession>F5YI49</accession>
<dbReference type="EMBL" id="CP001843">
    <property type="protein sequence ID" value="AEF84861.1"/>
    <property type="molecule type" value="Genomic_DNA"/>
</dbReference>
<reference evidence="1 2" key="2">
    <citation type="journal article" date="2011" name="ISME J.">
        <title>RNA-seq reveals cooperative metabolic interactions between two termite-gut spirochete species in co-culture.</title>
        <authorList>
            <person name="Rosenthal A.Z."/>
            <person name="Matson E.G."/>
            <person name="Eldar A."/>
            <person name="Leadbetter J.R."/>
        </authorList>
    </citation>
    <scope>NUCLEOTIDE SEQUENCE [LARGE SCALE GENOMIC DNA]</scope>
    <source>
        <strain evidence="2">ATCC BAA-887 / DSM 12427 / ZAS-2</strain>
    </source>
</reference>
<protein>
    <submittedName>
        <fullName evidence="1">Uncharacterized protein</fullName>
    </submittedName>
</protein>
<evidence type="ECO:0000313" key="1">
    <source>
        <dbReference type="EMBL" id="AEF84861.1"/>
    </source>
</evidence>
<gene>
    <name evidence="1" type="ordered locus">TREPR_0951</name>
</gene>
<sequence>MPLNENDLSYLIDIVDCIQDITEFTKSIFYNGKYNRIKKQTGP</sequence>
<evidence type="ECO:0000313" key="2">
    <source>
        <dbReference type="Proteomes" id="UP000009223"/>
    </source>
</evidence>
<dbReference type="KEGG" id="tpi:TREPR_0951"/>